<proteinExistence type="predicted"/>
<feature type="region of interest" description="Disordered" evidence="1">
    <location>
        <begin position="26"/>
        <end position="51"/>
    </location>
</feature>
<evidence type="ECO:0000313" key="3">
    <source>
        <dbReference type="Proteomes" id="UP000320085"/>
    </source>
</evidence>
<gene>
    <name evidence="2" type="ORF">FHX52_2063</name>
</gene>
<organism evidence="2 3">
    <name type="scientific">Humibacillus xanthopallidus</name>
    <dbReference type="NCBI Taxonomy" id="412689"/>
    <lineage>
        <taxon>Bacteria</taxon>
        <taxon>Bacillati</taxon>
        <taxon>Actinomycetota</taxon>
        <taxon>Actinomycetes</taxon>
        <taxon>Micrococcales</taxon>
        <taxon>Intrasporangiaceae</taxon>
        <taxon>Humibacillus</taxon>
    </lineage>
</organism>
<evidence type="ECO:0000256" key="1">
    <source>
        <dbReference type="SAM" id="MobiDB-lite"/>
    </source>
</evidence>
<evidence type="ECO:0000313" key="2">
    <source>
        <dbReference type="EMBL" id="TQN48908.1"/>
    </source>
</evidence>
<accession>A0A543PXU7</accession>
<name>A0A543PXU7_9MICO</name>
<sequence>MLVLTACGMTDMPTPRRTVTVLVDAPGASTGTSTSSVPTVSATPTTPATTTALPTSLAVGKQRGAPHSYDEAKQRIDRATSAEVGSVFQSPTGNITCSTAGGEGVLVTCDVAKGRSDAPASAPCPAGGPRDIGRIELTPAGARPVCNSDTIRQGAAATLAYGVRTGPSLGSVACLSEEFGMTCVDSTSKHGFFLARDTFVTF</sequence>
<reference evidence="2 3" key="1">
    <citation type="submission" date="2019-06" db="EMBL/GenBank/DDBJ databases">
        <title>Sequencing the genomes of 1000 actinobacteria strains.</title>
        <authorList>
            <person name="Klenk H.-P."/>
        </authorList>
    </citation>
    <scope>NUCLEOTIDE SEQUENCE [LARGE SCALE GENOMIC DNA]</scope>
    <source>
        <strain evidence="2 3">DSM 21776</strain>
    </source>
</reference>
<protein>
    <submittedName>
        <fullName evidence="2">Uncharacterized protein</fullName>
    </submittedName>
</protein>
<dbReference type="EMBL" id="VFQF01000001">
    <property type="protein sequence ID" value="TQN48908.1"/>
    <property type="molecule type" value="Genomic_DNA"/>
</dbReference>
<dbReference type="Proteomes" id="UP000320085">
    <property type="component" value="Unassembled WGS sequence"/>
</dbReference>
<dbReference type="AlphaFoldDB" id="A0A543PXU7"/>
<comment type="caution">
    <text evidence="2">The sequence shown here is derived from an EMBL/GenBank/DDBJ whole genome shotgun (WGS) entry which is preliminary data.</text>
</comment>